<gene>
    <name evidence="1" type="ORF">MLD38_036178</name>
</gene>
<protein>
    <submittedName>
        <fullName evidence="1">Uncharacterized protein</fullName>
    </submittedName>
</protein>
<evidence type="ECO:0000313" key="1">
    <source>
        <dbReference type="EMBL" id="KAI4311272.1"/>
    </source>
</evidence>
<keyword evidence="2" id="KW-1185">Reference proteome</keyword>
<name>A0ACB9LJB3_9MYRT</name>
<organism evidence="1 2">
    <name type="scientific">Melastoma candidum</name>
    <dbReference type="NCBI Taxonomy" id="119954"/>
    <lineage>
        <taxon>Eukaryota</taxon>
        <taxon>Viridiplantae</taxon>
        <taxon>Streptophyta</taxon>
        <taxon>Embryophyta</taxon>
        <taxon>Tracheophyta</taxon>
        <taxon>Spermatophyta</taxon>
        <taxon>Magnoliopsida</taxon>
        <taxon>eudicotyledons</taxon>
        <taxon>Gunneridae</taxon>
        <taxon>Pentapetalae</taxon>
        <taxon>rosids</taxon>
        <taxon>malvids</taxon>
        <taxon>Myrtales</taxon>
        <taxon>Melastomataceae</taxon>
        <taxon>Melastomatoideae</taxon>
        <taxon>Melastomateae</taxon>
        <taxon>Melastoma</taxon>
    </lineage>
</organism>
<evidence type="ECO:0000313" key="2">
    <source>
        <dbReference type="Proteomes" id="UP001057402"/>
    </source>
</evidence>
<sequence length="275" mass="30436">MAERDGGMAVSYVSSKAELKHKTKMNKMIPGGSSRWGSAPTCTRGSRGRVTRSPPLYSKTMPIMLSGSDVVAMTRTGSGKTAVFLVPMLERLRCHDSQGGVRALIPSPTRDLALQTLKFTKELGRFTGLQRRHRSDLEKLTLTTQPIKTLKYFVLAMVQYLQGSIYCIFSKGGFLLLLVAAATAASILLLTLDVPHGKRIDEISQYFQFGLWWIALGVASSIGLGSGLHTFILYLGPHIAFFTIKAMQCGSPIQNMFAYVRHRRQKGFLNKFELI</sequence>
<dbReference type="Proteomes" id="UP001057402">
    <property type="component" value="Chromosome 11"/>
</dbReference>
<comment type="caution">
    <text evidence="1">The sequence shown here is derived from an EMBL/GenBank/DDBJ whole genome shotgun (WGS) entry which is preliminary data.</text>
</comment>
<dbReference type="EMBL" id="CM042890">
    <property type="protein sequence ID" value="KAI4311272.1"/>
    <property type="molecule type" value="Genomic_DNA"/>
</dbReference>
<accession>A0ACB9LJB3</accession>
<reference evidence="2" key="1">
    <citation type="journal article" date="2023" name="Front. Plant Sci.">
        <title>Chromosomal-level genome assembly of Melastoma candidum provides insights into trichome evolution.</title>
        <authorList>
            <person name="Zhong Y."/>
            <person name="Wu W."/>
            <person name="Sun C."/>
            <person name="Zou P."/>
            <person name="Liu Y."/>
            <person name="Dai S."/>
            <person name="Zhou R."/>
        </authorList>
    </citation>
    <scope>NUCLEOTIDE SEQUENCE [LARGE SCALE GENOMIC DNA]</scope>
</reference>
<proteinExistence type="predicted"/>